<proteinExistence type="predicted"/>
<sequence length="32" mass="3645">YADLCLQVKERLVAIVRSYMRAGVISMEEIMG</sequence>
<dbReference type="AlphaFoldDB" id="X0YU32"/>
<organism evidence="1">
    <name type="scientific">marine sediment metagenome</name>
    <dbReference type="NCBI Taxonomy" id="412755"/>
    <lineage>
        <taxon>unclassified sequences</taxon>
        <taxon>metagenomes</taxon>
        <taxon>ecological metagenomes</taxon>
    </lineage>
</organism>
<protein>
    <submittedName>
        <fullName evidence="1">Uncharacterized protein</fullName>
    </submittedName>
</protein>
<gene>
    <name evidence="1" type="ORF">S01H4_19944</name>
</gene>
<feature type="non-terminal residue" evidence="1">
    <location>
        <position position="1"/>
    </location>
</feature>
<evidence type="ECO:0000313" key="1">
    <source>
        <dbReference type="EMBL" id="GAG60104.1"/>
    </source>
</evidence>
<name>X0YU32_9ZZZZ</name>
<reference evidence="1" key="1">
    <citation type="journal article" date="2014" name="Front. Microbiol.">
        <title>High frequency of phylogenetically diverse reductive dehalogenase-homologous genes in deep subseafloor sedimentary metagenomes.</title>
        <authorList>
            <person name="Kawai M."/>
            <person name="Futagami T."/>
            <person name="Toyoda A."/>
            <person name="Takaki Y."/>
            <person name="Nishi S."/>
            <person name="Hori S."/>
            <person name="Arai W."/>
            <person name="Tsubouchi T."/>
            <person name="Morono Y."/>
            <person name="Uchiyama I."/>
            <person name="Ito T."/>
            <person name="Fujiyama A."/>
            <person name="Inagaki F."/>
            <person name="Takami H."/>
        </authorList>
    </citation>
    <scope>NUCLEOTIDE SEQUENCE</scope>
    <source>
        <strain evidence="1">Expedition CK06-06</strain>
    </source>
</reference>
<accession>X0YU32</accession>
<dbReference type="EMBL" id="BART01008931">
    <property type="protein sequence ID" value="GAG60104.1"/>
    <property type="molecule type" value="Genomic_DNA"/>
</dbReference>
<comment type="caution">
    <text evidence="1">The sequence shown here is derived from an EMBL/GenBank/DDBJ whole genome shotgun (WGS) entry which is preliminary data.</text>
</comment>